<dbReference type="EMBL" id="CAJNOC010008738">
    <property type="protein sequence ID" value="CAF1119988.1"/>
    <property type="molecule type" value="Genomic_DNA"/>
</dbReference>
<keyword evidence="2" id="KW-1185">Reference proteome</keyword>
<sequence>MSDSKKILQKANNLFKGGQYQESLYCALDVYKKLRDETPNKKRLTYNLAVLYTRLNQPEEAKSYLDKINDDSYIFSNLKDIAFLPVTLNRDSAGTEEAGINNKIAFQEPTFLPREVVQ</sequence>
<proteinExistence type="predicted"/>
<evidence type="ECO:0000313" key="2">
    <source>
        <dbReference type="Proteomes" id="UP000663879"/>
    </source>
</evidence>
<reference evidence="1" key="1">
    <citation type="submission" date="2021-02" db="EMBL/GenBank/DDBJ databases">
        <authorList>
            <person name="Nowell W R."/>
        </authorList>
    </citation>
    <scope>NUCLEOTIDE SEQUENCE</scope>
    <source>
        <strain evidence="1">Ploen Becks lab</strain>
    </source>
</reference>
<organism evidence="1 2">
    <name type="scientific">Brachionus calyciflorus</name>
    <dbReference type="NCBI Taxonomy" id="104777"/>
    <lineage>
        <taxon>Eukaryota</taxon>
        <taxon>Metazoa</taxon>
        <taxon>Spiralia</taxon>
        <taxon>Gnathifera</taxon>
        <taxon>Rotifera</taxon>
        <taxon>Eurotatoria</taxon>
        <taxon>Monogononta</taxon>
        <taxon>Pseudotrocha</taxon>
        <taxon>Ploima</taxon>
        <taxon>Brachionidae</taxon>
        <taxon>Brachionus</taxon>
    </lineage>
</organism>
<accession>A0A814QFN2</accession>
<evidence type="ECO:0008006" key="3">
    <source>
        <dbReference type="Google" id="ProtNLM"/>
    </source>
</evidence>
<dbReference type="Gene3D" id="1.25.40.10">
    <property type="entry name" value="Tetratricopeptide repeat domain"/>
    <property type="match status" value="1"/>
</dbReference>
<evidence type="ECO:0000313" key="1">
    <source>
        <dbReference type="EMBL" id="CAF1119988.1"/>
    </source>
</evidence>
<gene>
    <name evidence="1" type="ORF">OXX778_LOCUS22000</name>
</gene>
<dbReference type="Pfam" id="PF14559">
    <property type="entry name" value="TPR_19"/>
    <property type="match status" value="1"/>
</dbReference>
<dbReference type="InterPro" id="IPR011990">
    <property type="entry name" value="TPR-like_helical_dom_sf"/>
</dbReference>
<dbReference type="AlphaFoldDB" id="A0A814QFN2"/>
<comment type="caution">
    <text evidence="1">The sequence shown here is derived from an EMBL/GenBank/DDBJ whole genome shotgun (WGS) entry which is preliminary data.</text>
</comment>
<name>A0A814QFN2_9BILA</name>
<dbReference type="Proteomes" id="UP000663879">
    <property type="component" value="Unassembled WGS sequence"/>
</dbReference>
<dbReference type="SUPFAM" id="SSF48452">
    <property type="entry name" value="TPR-like"/>
    <property type="match status" value="1"/>
</dbReference>
<protein>
    <recommendedName>
        <fullName evidence="3">Tetratricopeptide repeat protein</fullName>
    </recommendedName>
</protein>